<organism evidence="1 2">
    <name type="scientific">Pluteus cervinus</name>
    <dbReference type="NCBI Taxonomy" id="181527"/>
    <lineage>
        <taxon>Eukaryota</taxon>
        <taxon>Fungi</taxon>
        <taxon>Dikarya</taxon>
        <taxon>Basidiomycota</taxon>
        <taxon>Agaricomycotina</taxon>
        <taxon>Agaricomycetes</taxon>
        <taxon>Agaricomycetidae</taxon>
        <taxon>Agaricales</taxon>
        <taxon>Pluteineae</taxon>
        <taxon>Pluteaceae</taxon>
        <taxon>Pluteus</taxon>
    </lineage>
</organism>
<dbReference type="Proteomes" id="UP000308600">
    <property type="component" value="Unassembled WGS sequence"/>
</dbReference>
<protein>
    <submittedName>
        <fullName evidence="1">WD40 repeat-like protein</fullName>
    </submittedName>
</protein>
<name>A0ACD3AB85_9AGAR</name>
<sequence>ILSLQLKFNLCNQNTSYEKNTEIQNMNLRVGSCISCELQYSSQYWIHHLLQSSPCYDPSSDQILSKMLINLTTIYWIECLSLLWKVSSSLVYLQHLQRVSPYSSYVQDLYNFITKFYIPIQESAPHLYLSALPFTPRQSIIYERCSVQLHKRIEVVNNPDFWDMKNFSISTDDVTCIMFHSQKHIIYSGTIGAIISWSGYNGLSVGCSLKAQMISVSALAISYNRDILYSGCNTVKTWDLSTGQQVGQPVYSEFGITALVHFPKSSLVATGFSNFGLVIWNIQTGKQVFGPFTCHTSSIQSISIFPDSKQIITGGKDGTLRIWKTD</sequence>
<dbReference type="EMBL" id="ML208551">
    <property type="protein sequence ID" value="TFK62908.1"/>
    <property type="molecule type" value="Genomic_DNA"/>
</dbReference>
<gene>
    <name evidence="1" type="ORF">BDN72DRAFT_745260</name>
</gene>
<evidence type="ECO:0000313" key="1">
    <source>
        <dbReference type="EMBL" id="TFK62908.1"/>
    </source>
</evidence>
<proteinExistence type="predicted"/>
<reference evidence="1 2" key="1">
    <citation type="journal article" date="2019" name="Nat. Ecol. Evol.">
        <title>Megaphylogeny resolves global patterns of mushroom evolution.</title>
        <authorList>
            <person name="Varga T."/>
            <person name="Krizsan K."/>
            <person name="Foldi C."/>
            <person name="Dima B."/>
            <person name="Sanchez-Garcia M."/>
            <person name="Sanchez-Ramirez S."/>
            <person name="Szollosi G.J."/>
            <person name="Szarkandi J.G."/>
            <person name="Papp V."/>
            <person name="Albert L."/>
            <person name="Andreopoulos W."/>
            <person name="Angelini C."/>
            <person name="Antonin V."/>
            <person name="Barry K.W."/>
            <person name="Bougher N.L."/>
            <person name="Buchanan P."/>
            <person name="Buyck B."/>
            <person name="Bense V."/>
            <person name="Catcheside P."/>
            <person name="Chovatia M."/>
            <person name="Cooper J."/>
            <person name="Damon W."/>
            <person name="Desjardin D."/>
            <person name="Finy P."/>
            <person name="Geml J."/>
            <person name="Haridas S."/>
            <person name="Hughes K."/>
            <person name="Justo A."/>
            <person name="Karasinski D."/>
            <person name="Kautmanova I."/>
            <person name="Kiss B."/>
            <person name="Kocsube S."/>
            <person name="Kotiranta H."/>
            <person name="LaButti K.M."/>
            <person name="Lechner B.E."/>
            <person name="Liimatainen K."/>
            <person name="Lipzen A."/>
            <person name="Lukacs Z."/>
            <person name="Mihaltcheva S."/>
            <person name="Morgado L.N."/>
            <person name="Niskanen T."/>
            <person name="Noordeloos M.E."/>
            <person name="Ohm R.A."/>
            <person name="Ortiz-Santana B."/>
            <person name="Ovrebo C."/>
            <person name="Racz N."/>
            <person name="Riley R."/>
            <person name="Savchenko A."/>
            <person name="Shiryaev A."/>
            <person name="Soop K."/>
            <person name="Spirin V."/>
            <person name="Szebenyi C."/>
            <person name="Tomsovsky M."/>
            <person name="Tulloss R.E."/>
            <person name="Uehling J."/>
            <person name="Grigoriev I.V."/>
            <person name="Vagvolgyi C."/>
            <person name="Papp T."/>
            <person name="Martin F.M."/>
            <person name="Miettinen O."/>
            <person name="Hibbett D.S."/>
            <person name="Nagy L.G."/>
        </authorList>
    </citation>
    <scope>NUCLEOTIDE SEQUENCE [LARGE SCALE GENOMIC DNA]</scope>
    <source>
        <strain evidence="1 2">NL-1719</strain>
    </source>
</reference>
<feature type="non-terminal residue" evidence="1">
    <location>
        <position position="326"/>
    </location>
</feature>
<feature type="non-terminal residue" evidence="1">
    <location>
        <position position="1"/>
    </location>
</feature>
<accession>A0ACD3AB85</accession>
<evidence type="ECO:0000313" key="2">
    <source>
        <dbReference type="Proteomes" id="UP000308600"/>
    </source>
</evidence>
<keyword evidence="2" id="KW-1185">Reference proteome</keyword>